<evidence type="ECO:0000313" key="1">
    <source>
        <dbReference type="EMBL" id="MFL9839250.1"/>
    </source>
</evidence>
<protein>
    <recommendedName>
        <fullName evidence="3">KAP NTPase domain-containing protein</fullName>
    </recommendedName>
</protein>
<evidence type="ECO:0000313" key="2">
    <source>
        <dbReference type="Proteomes" id="UP001629059"/>
    </source>
</evidence>
<name>A0ABW8YJ57_9FLAO</name>
<dbReference type="RefSeq" id="WP_408076198.1">
    <property type="nucleotide sequence ID" value="NZ_JBELQB010000017.1"/>
</dbReference>
<accession>A0ABW8YJ57</accession>
<dbReference type="Gene3D" id="3.40.50.300">
    <property type="entry name" value="P-loop containing nucleotide triphosphate hydrolases"/>
    <property type="match status" value="1"/>
</dbReference>
<dbReference type="Proteomes" id="UP001629059">
    <property type="component" value="Unassembled WGS sequence"/>
</dbReference>
<organism evidence="1 2">
    <name type="scientific">Flavobacterium rhizophilum</name>
    <dbReference type="NCBI Taxonomy" id="3163296"/>
    <lineage>
        <taxon>Bacteria</taxon>
        <taxon>Pseudomonadati</taxon>
        <taxon>Bacteroidota</taxon>
        <taxon>Flavobacteriia</taxon>
        <taxon>Flavobacteriales</taxon>
        <taxon>Flavobacteriaceae</taxon>
        <taxon>Flavobacterium</taxon>
    </lineage>
</organism>
<proteinExistence type="predicted"/>
<gene>
    <name evidence="1" type="ORF">ABS768_17215</name>
</gene>
<keyword evidence="2" id="KW-1185">Reference proteome</keyword>
<reference evidence="1 2" key="1">
    <citation type="submission" date="2024-06" db="EMBL/GenBank/DDBJ databases">
        <authorList>
            <person name="Kaempfer P."/>
            <person name="Viver T."/>
        </authorList>
    </citation>
    <scope>NUCLEOTIDE SEQUENCE [LARGE SCALE GENOMIC DNA]</scope>
    <source>
        <strain evidence="1 2">ST-75</strain>
    </source>
</reference>
<comment type="caution">
    <text evidence="1">The sequence shown here is derived from an EMBL/GenBank/DDBJ whole genome shotgun (WGS) entry which is preliminary data.</text>
</comment>
<evidence type="ECO:0008006" key="3">
    <source>
        <dbReference type="Google" id="ProtNLM"/>
    </source>
</evidence>
<dbReference type="EMBL" id="JBELQB010000017">
    <property type="protein sequence ID" value="MFL9839250.1"/>
    <property type="molecule type" value="Genomic_DNA"/>
</dbReference>
<dbReference type="SUPFAM" id="SSF52540">
    <property type="entry name" value="P-loop containing nucleoside triphosphate hydrolases"/>
    <property type="match status" value="1"/>
</dbReference>
<dbReference type="InterPro" id="IPR027417">
    <property type="entry name" value="P-loop_NTPase"/>
</dbReference>
<sequence length="930" mass="107055">MKPVTIFLDKSIHAQYYNVTLDEKQQTGAESTLVHNTEFDKVKVLVEGFIPKSEEDEKKENLHNTITILGTRGSGKTSFLLTIKNELSKNEIGDKIEILEIIDPTLIEEKGHVFLNVIAAIKDLIDKKLDKQECNPENQSGYNRKGWRASLNKLAAGLPSIDGIGNNSLDSWQDAEFVMDNGLKAVHASKELAKNFNEFLRISLKILNKKAFLLMFDDIDVDATKGWAVLETIRKYFTGARLITIVSGDSQLYSTVVRQKKWQNFGQEILKYEGKQLDKLSVFNSMITELESQYLQKVLQPKNRIHLSTIGTCKRYNEEKKFYVYEKSDITVDNNPKNEIENVYERILKYFGINSNYQAKAYSDYLLELPLRTQVQFLNLFKLDTGEYNEDNTSITPFTDIFLSDLYAKEIDINTAIRSPKNINRLILNFLLREKKLEELYQLQPITTEDTLNASLLSLNFLLSYNIQKDPYLIFDYFLKIGYTRNLLPLLGYKNAVNDILNPSIEDLCNTTVIFNDNVLKDVVGKITAYIRGTIDGNRSKSERVLQAGTIPLFGLASTSKKSSKSTSDRIDSVLKNGKANYIEQMLIYMPLSSNQYVYKQTSLLTYSPYLLLGTIGELIRKHKLDDLKNGFTELSQFRGYMMPDFVRGNNKEEIDNIEEESQDLDSEQLGNSSNGFDFESVFRNWVEKYPKKHKENTSNISVQLLGKIATRFFYALTNLESKVGNKNLGEVFHAYILAFMNAVLVEDCRENANELASQLNLNNTNYSDTLFIYNINKLITKDDDKKDIVKSEKLSFSQWLLSCPLLLVYLNKNDKIKKSIRVYCYDYLKNNNDTWEELLNIDLRKFLDEIPIRKESVEKVFNLDKNKISTLSIDNIKNYGEIKDRLQSFDISILDSKSLDKLKDELGKLGLKRISFKSVEKFKNYLENN</sequence>